<sequence>MLGQLFLTWHPAARAWPISHTVKPLFQAFCLGGSLRFFMNTHSLLNRQKKRCSFTPSKEQQEIAELCGTKNVVVSARPGSGKTATAEAIVAAHPEKRVAVLTYSKRLQLETHRRLRTYSNCKVFTFHSMAGLLFGTLVPSDATLAQQKKRVLDRNELPRWDSAPFDIIVLDEFQDCTKLLFWLINCFILANDQKAGGQSARLVVLGDERQAIYGFRGADDRYLTSAPALLGIVSPYPFIKAQLNRSFRLSDQSVQFINKTFLSGESYITSSKPGPKPIILRCHLRNSYALAKQLSSLLERYGAKNTAIIAPAVGKRGLLQDVVNILSVKYRVPISVSINDEVPLDDRVIKGKLCVATIHQFKGSERDLVILFGLDSSFFEYFGRDLPDDRCPNEVFVALTRAAEQLVLVHVEEEKLMPFASVEAQYETASIINLTRNGNQIKPPDPPGRPLKRGLTLPCSITVRDIARHIKDEHLDAIVHIHLCIQVQSPLPEDQHIKLPDVVISDQGKRFYEAVSDLNGLVVVAAFEHGIAGSLSALGLGQGKTDTIPEVCSREGVSWLCRKACDYEAAVSGYLPRSIQLANSEFNWIEPDDLALACSRLQGELSGIVANPRFEVQSEGSFSIDDQRCRLVGRADIVAASPNPDGNNVGGVESVWEIKFVSQLSNQHVIQACTYAYLLELPRIILYNVRNGEKWKITPREGQEGLRSMIERVLKLKHTTKGKMSDEEFTEMCTGVSLEVLNLRSQMVHGREEASVLPLLSKFGSEGLRTDKNSTKMQ</sequence>
<comment type="caution">
    <text evidence="2">The sequence shown here is derived from an EMBL/GenBank/DDBJ whole genome shotgun (WGS) entry which is preliminary data.</text>
</comment>
<dbReference type="InterPro" id="IPR011604">
    <property type="entry name" value="PDDEXK-like_dom_sf"/>
</dbReference>
<dbReference type="Gene3D" id="3.40.50.300">
    <property type="entry name" value="P-loop containing nucleotide triphosphate hydrolases"/>
    <property type="match status" value="2"/>
</dbReference>
<dbReference type="PANTHER" id="PTHR11070">
    <property type="entry name" value="UVRD / RECB / PCRA DNA HELICASE FAMILY MEMBER"/>
    <property type="match status" value="1"/>
</dbReference>
<accession>A0ABR3DCY7</accession>
<protein>
    <submittedName>
        <fullName evidence="2">P-loop containing nucleoside triphosphate hydrolase protein</fullName>
    </submittedName>
</protein>
<organism evidence="2 3">
    <name type="scientific">Neurospora intermedia</name>
    <dbReference type="NCBI Taxonomy" id="5142"/>
    <lineage>
        <taxon>Eukaryota</taxon>
        <taxon>Fungi</taxon>
        <taxon>Dikarya</taxon>
        <taxon>Ascomycota</taxon>
        <taxon>Pezizomycotina</taxon>
        <taxon>Sordariomycetes</taxon>
        <taxon>Sordariomycetidae</taxon>
        <taxon>Sordariales</taxon>
        <taxon>Sordariaceae</taxon>
        <taxon>Neurospora</taxon>
    </lineage>
</organism>
<feature type="domain" description="UvrD-like helicase C-terminal" evidence="1">
    <location>
        <begin position="353"/>
        <end position="409"/>
    </location>
</feature>
<name>A0ABR3DCY7_NEUIN</name>
<dbReference type="Pfam" id="PF13245">
    <property type="entry name" value="AAA_19"/>
    <property type="match status" value="1"/>
</dbReference>
<dbReference type="InterPro" id="IPR027417">
    <property type="entry name" value="P-loop_NTPase"/>
</dbReference>
<dbReference type="Pfam" id="PF13538">
    <property type="entry name" value="UvrD_C_2"/>
    <property type="match status" value="1"/>
</dbReference>
<dbReference type="InterPro" id="IPR000212">
    <property type="entry name" value="DNA_helicase_UvrD/REP"/>
</dbReference>
<proteinExistence type="predicted"/>
<dbReference type="GO" id="GO:0016787">
    <property type="term" value="F:hydrolase activity"/>
    <property type="evidence" value="ECO:0007669"/>
    <property type="project" value="UniProtKB-KW"/>
</dbReference>
<dbReference type="CDD" id="cd17932">
    <property type="entry name" value="DEXQc_UvrD"/>
    <property type="match status" value="1"/>
</dbReference>
<dbReference type="PANTHER" id="PTHR11070:SF66">
    <property type="entry name" value="UVRD-LIKE HELICASE C-TERMINAL DOMAIN-CONTAINING PROTEIN"/>
    <property type="match status" value="1"/>
</dbReference>
<dbReference type="SUPFAM" id="SSF52540">
    <property type="entry name" value="P-loop containing nucleoside triphosphate hydrolases"/>
    <property type="match status" value="1"/>
</dbReference>
<dbReference type="Proteomes" id="UP001451303">
    <property type="component" value="Unassembled WGS sequence"/>
</dbReference>
<gene>
    <name evidence="2" type="ORF">QR685DRAFT_523907</name>
</gene>
<keyword evidence="2" id="KW-0378">Hydrolase</keyword>
<evidence type="ECO:0000313" key="3">
    <source>
        <dbReference type="Proteomes" id="UP001451303"/>
    </source>
</evidence>
<evidence type="ECO:0000313" key="2">
    <source>
        <dbReference type="EMBL" id="KAL0470536.1"/>
    </source>
</evidence>
<evidence type="ECO:0000259" key="1">
    <source>
        <dbReference type="Pfam" id="PF13538"/>
    </source>
</evidence>
<dbReference type="Gene3D" id="3.90.320.10">
    <property type="match status" value="1"/>
</dbReference>
<dbReference type="InterPro" id="IPR027785">
    <property type="entry name" value="UvrD-like_helicase_C"/>
</dbReference>
<reference evidence="2 3" key="1">
    <citation type="submission" date="2023-09" db="EMBL/GenBank/DDBJ databases">
        <title>Multi-omics analysis of a traditional fermented food reveals byproduct-associated fungal strains for waste-to-food upcycling.</title>
        <authorList>
            <consortium name="Lawrence Berkeley National Laboratory"/>
            <person name="Rekdal V.M."/>
            <person name="Villalobos-Escobedo J.M."/>
            <person name="Rodriguez-Valeron N."/>
            <person name="Garcia M.O."/>
            <person name="Vasquez D.P."/>
            <person name="Damayanti I."/>
            <person name="Sorensen P.M."/>
            <person name="Baidoo E.E."/>
            <person name="De Carvalho A.C."/>
            <person name="Riley R."/>
            <person name="Lipzen A."/>
            <person name="He G."/>
            <person name="Yan M."/>
            <person name="Haridas S."/>
            <person name="Daum C."/>
            <person name="Yoshinaga Y."/>
            <person name="Ng V."/>
            <person name="Grigoriev I.V."/>
            <person name="Munk R."/>
            <person name="Nuraida L."/>
            <person name="Wijaya C.H."/>
            <person name="Morales P.-C."/>
            <person name="Keasling J.D."/>
        </authorList>
    </citation>
    <scope>NUCLEOTIDE SEQUENCE [LARGE SCALE GENOMIC DNA]</scope>
    <source>
        <strain evidence="2 3">FGSC 2613</strain>
    </source>
</reference>
<keyword evidence="3" id="KW-1185">Reference proteome</keyword>
<dbReference type="EMBL" id="JAVLET010000004">
    <property type="protein sequence ID" value="KAL0470536.1"/>
    <property type="molecule type" value="Genomic_DNA"/>
</dbReference>